<dbReference type="GO" id="GO:0012505">
    <property type="term" value="C:endomembrane system"/>
    <property type="evidence" value="ECO:0007669"/>
    <property type="project" value="UniProtKB-SubCell"/>
</dbReference>
<dbReference type="AlphaFoldDB" id="A0A0F7TMH8"/>
<dbReference type="PANTHER" id="PTHR12242">
    <property type="entry name" value="OS02G0130600 PROTEIN-RELATED"/>
    <property type="match status" value="1"/>
</dbReference>
<proteinExistence type="predicted"/>
<dbReference type="PANTHER" id="PTHR12242:SF1">
    <property type="entry name" value="MYND-TYPE DOMAIN-CONTAINING PROTEIN"/>
    <property type="match status" value="1"/>
</dbReference>
<sequence>MRRPSCLSLFGAEPNTDTLHRFETSWLLSPTILAGLRGLIALYIFTTIIVIWAWYGTHDDRTAIGQSFSYFTWLTYWGLGFYHLFAAIHTACYARTGRSVLFDRWPRACRVLHGLLYATITTFPFLVTIVFWAILFTPPFYKETFPGWSNISQHGLNSLYALLEIILPTTAPHPWMAIPVLILLLALYLCVAYITVHTEGFYTYSFLDPGSHGQKSGLVAGYCFGILAAIIIIFLISWSLIRLRVYLAAGRIKRAARDPLRGQDALGDVATEMRDSSMEVKPTPV</sequence>
<evidence type="ECO:0000313" key="7">
    <source>
        <dbReference type="Proteomes" id="UP000042958"/>
    </source>
</evidence>
<dbReference type="OrthoDB" id="419711at2759"/>
<feature type="transmembrane region" description="Helical" evidence="5">
    <location>
        <begin position="174"/>
        <end position="196"/>
    </location>
</feature>
<feature type="transmembrane region" description="Helical" evidence="5">
    <location>
        <begin position="115"/>
        <end position="135"/>
    </location>
</feature>
<evidence type="ECO:0000256" key="1">
    <source>
        <dbReference type="ARBA" id="ARBA00004127"/>
    </source>
</evidence>
<keyword evidence="7" id="KW-1185">Reference proteome</keyword>
<evidence type="ECO:0000256" key="4">
    <source>
        <dbReference type="ARBA" id="ARBA00023136"/>
    </source>
</evidence>
<reference evidence="7" key="1">
    <citation type="journal article" date="2015" name="Genome Announc.">
        <title>Draft genome sequence of the fungus Penicillium brasilianum MG11.</title>
        <authorList>
            <person name="Horn F."/>
            <person name="Linde J."/>
            <person name="Mattern D.J."/>
            <person name="Walther G."/>
            <person name="Guthke R."/>
            <person name="Brakhage A.A."/>
            <person name="Valiante V."/>
        </authorList>
    </citation>
    <scope>NUCLEOTIDE SEQUENCE [LARGE SCALE GENOMIC DNA]</scope>
    <source>
        <strain evidence="7">MG11</strain>
    </source>
</reference>
<comment type="subcellular location">
    <subcellularLocation>
        <location evidence="1">Endomembrane system</location>
        <topology evidence="1">Multi-pass membrane protein</topology>
    </subcellularLocation>
</comment>
<evidence type="ECO:0008006" key="8">
    <source>
        <dbReference type="Google" id="ProtNLM"/>
    </source>
</evidence>
<dbReference type="InterPro" id="IPR006838">
    <property type="entry name" value="ADTRP_AIG1"/>
</dbReference>
<organism evidence="6 7">
    <name type="scientific">Penicillium brasilianum</name>
    <dbReference type="NCBI Taxonomy" id="104259"/>
    <lineage>
        <taxon>Eukaryota</taxon>
        <taxon>Fungi</taxon>
        <taxon>Dikarya</taxon>
        <taxon>Ascomycota</taxon>
        <taxon>Pezizomycotina</taxon>
        <taxon>Eurotiomycetes</taxon>
        <taxon>Eurotiomycetidae</taxon>
        <taxon>Eurotiales</taxon>
        <taxon>Aspergillaceae</taxon>
        <taxon>Penicillium</taxon>
    </lineage>
</organism>
<dbReference type="GO" id="GO:0016020">
    <property type="term" value="C:membrane"/>
    <property type="evidence" value="ECO:0007669"/>
    <property type="project" value="InterPro"/>
</dbReference>
<feature type="transmembrane region" description="Helical" evidence="5">
    <location>
        <begin position="31"/>
        <end position="55"/>
    </location>
</feature>
<feature type="transmembrane region" description="Helical" evidence="5">
    <location>
        <begin position="216"/>
        <end position="241"/>
    </location>
</feature>
<evidence type="ECO:0000313" key="6">
    <source>
        <dbReference type="EMBL" id="CEJ56620.1"/>
    </source>
</evidence>
<keyword evidence="3 5" id="KW-1133">Transmembrane helix</keyword>
<evidence type="ECO:0000256" key="5">
    <source>
        <dbReference type="SAM" id="Phobius"/>
    </source>
</evidence>
<evidence type="ECO:0000256" key="2">
    <source>
        <dbReference type="ARBA" id="ARBA00022692"/>
    </source>
</evidence>
<keyword evidence="2 5" id="KW-0812">Transmembrane</keyword>
<gene>
    <name evidence="6" type="ORF">PMG11_02821</name>
</gene>
<dbReference type="STRING" id="104259.A0A0F7TMH8"/>
<dbReference type="Proteomes" id="UP000042958">
    <property type="component" value="Unassembled WGS sequence"/>
</dbReference>
<accession>A0A0F7TMH8</accession>
<dbReference type="EMBL" id="CDHK01000002">
    <property type="protein sequence ID" value="CEJ56620.1"/>
    <property type="molecule type" value="Genomic_DNA"/>
</dbReference>
<keyword evidence="4 5" id="KW-0472">Membrane</keyword>
<name>A0A0F7TMH8_PENBI</name>
<feature type="transmembrane region" description="Helical" evidence="5">
    <location>
        <begin position="75"/>
        <end position="94"/>
    </location>
</feature>
<dbReference type="Pfam" id="PF04750">
    <property type="entry name" value="Far-17a_AIG1"/>
    <property type="match status" value="1"/>
</dbReference>
<protein>
    <recommendedName>
        <fullName evidence="8">FAR-17a/AIG1-like protein</fullName>
    </recommendedName>
</protein>
<evidence type="ECO:0000256" key="3">
    <source>
        <dbReference type="ARBA" id="ARBA00022989"/>
    </source>
</evidence>